<dbReference type="PRINTS" id="PR00455">
    <property type="entry name" value="HTHTETR"/>
</dbReference>
<comment type="caution">
    <text evidence="6">The sequence shown here is derived from an EMBL/GenBank/DDBJ whole genome shotgun (WGS) entry which is preliminary data.</text>
</comment>
<evidence type="ECO:0000313" key="6">
    <source>
        <dbReference type="EMBL" id="GGG66609.1"/>
    </source>
</evidence>
<dbReference type="SUPFAM" id="SSF48498">
    <property type="entry name" value="Tetracyclin repressor-like, C-terminal domain"/>
    <property type="match status" value="1"/>
</dbReference>
<feature type="domain" description="HTH tetR-type" evidence="5">
    <location>
        <begin position="3"/>
        <end position="63"/>
    </location>
</feature>
<dbReference type="PROSITE" id="PS50977">
    <property type="entry name" value="HTH_TETR_2"/>
    <property type="match status" value="1"/>
</dbReference>
<dbReference type="PANTHER" id="PTHR47506:SF1">
    <property type="entry name" value="HTH-TYPE TRANSCRIPTIONAL REGULATOR YJDC"/>
    <property type="match status" value="1"/>
</dbReference>
<dbReference type="Proteomes" id="UP000647241">
    <property type="component" value="Unassembled WGS sequence"/>
</dbReference>
<sequence>MSGETADLIMDVAHRLLTERGYSAFSYADIAQEIQIRKASIHHHFPTKTALVVAVLERHRLRMQEAHAALDERVSSPLNRLKKYVEYWEVCIRNRTEPFCIAALLGAELPGLPDEIQIEVGKHFLSLRQWIARTMKDGVKQKTIKLQETPDIEAEMLMAAVHGAMLSARVNNSSAIFKQVTTQAMQRLSIR</sequence>
<reference evidence="6" key="1">
    <citation type="journal article" date="2014" name="Int. J. Syst. Evol. Microbiol.">
        <title>Complete genome sequence of Corynebacterium casei LMG S-19264T (=DSM 44701T), isolated from a smear-ripened cheese.</title>
        <authorList>
            <consortium name="US DOE Joint Genome Institute (JGI-PGF)"/>
            <person name="Walter F."/>
            <person name="Albersmeier A."/>
            <person name="Kalinowski J."/>
            <person name="Ruckert C."/>
        </authorList>
    </citation>
    <scope>NUCLEOTIDE SEQUENCE</scope>
    <source>
        <strain evidence="6">CGMCC 1.12997</strain>
    </source>
</reference>
<protein>
    <submittedName>
        <fullName evidence="6">TetR family transcriptional regulator</fullName>
    </submittedName>
</protein>
<keyword evidence="2 4" id="KW-0238">DNA-binding</keyword>
<proteinExistence type="predicted"/>
<name>A0A917LYQ2_9BACT</name>
<dbReference type="Gene3D" id="1.10.357.10">
    <property type="entry name" value="Tetracycline Repressor, domain 2"/>
    <property type="match status" value="1"/>
</dbReference>
<dbReference type="Pfam" id="PF00440">
    <property type="entry name" value="TetR_N"/>
    <property type="match status" value="1"/>
</dbReference>
<keyword evidence="1" id="KW-0805">Transcription regulation</keyword>
<organism evidence="6 7">
    <name type="scientific">Edaphobacter dinghuensis</name>
    <dbReference type="NCBI Taxonomy" id="1560005"/>
    <lineage>
        <taxon>Bacteria</taxon>
        <taxon>Pseudomonadati</taxon>
        <taxon>Acidobacteriota</taxon>
        <taxon>Terriglobia</taxon>
        <taxon>Terriglobales</taxon>
        <taxon>Acidobacteriaceae</taxon>
        <taxon>Edaphobacter</taxon>
    </lineage>
</organism>
<gene>
    <name evidence="6" type="ORF">GCM10011585_05560</name>
</gene>
<accession>A0A917LYQ2</accession>
<dbReference type="InterPro" id="IPR011075">
    <property type="entry name" value="TetR_C"/>
</dbReference>
<evidence type="ECO:0000256" key="2">
    <source>
        <dbReference type="ARBA" id="ARBA00023125"/>
    </source>
</evidence>
<reference evidence="6" key="2">
    <citation type="submission" date="2020-09" db="EMBL/GenBank/DDBJ databases">
        <authorList>
            <person name="Sun Q."/>
            <person name="Zhou Y."/>
        </authorList>
    </citation>
    <scope>NUCLEOTIDE SEQUENCE</scope>
    <source>
        <strain evidence="6">CGMCC 1.12997</strain>
    </source>
</reference>
<dbReference type="PANTHER" id="PTHR47506">
    <property type="entry name" value="TRANSCRIPTIONAL REGULATORY PROTEIN"/>
    <property type="match status" value="1"/>
</dbReference>
<evidence type="ECO:0000313" key="7">
    <source>
        <dbReference type="Proteomes" id="UP000647241"/>
    </source>
</evidence>
<evidence type="ECO:0000256" key="3">
    <source>
        <dbReference type="ARBA" id="ARBA00023163"/>
    </source>
</evidence>
<keyword evidence="7" id="KW-1185">Reference proteome</keyword>
<dbReference type="GO" id="GO:0003677">
    <property type="term" value="F:DNA binding"/>
    <property type="evidence" value="ECO:0007669"/>
    <property type="project" value="UniProtKB-UniRule"/>
</dbReference>
<dbReference type="InterPro" id="IPR036271">
    <property type="entry name" value="Tet_transcr_reg_TetR-rel_C_sf"/>
</dbReference>
<dbReference type="AlphaFoldDB" id="A0A917LYQ2"/>
<dbReference type="EMBL" id="BMGT01000001">
    <property type="protein sequence ID" value="GGG66609.1"/>
    <property type="molecule type" value="Genomic_DNA"/>
</dbReference>
<dbReference type="InterPro" id="IPR001647">
    <property type="entry name" value="HTH_TetR"/>
</dbReference>
<evidence type="ECO:0000256" key="4">
    <source>
        <dbReference type="PROSITE-ProRule" id="PRU00335"/>
    </source>
</evidence>
<evidence type="ECO:0000259" key="5">
    <source>
        <dbReference type="PROSITE" id="PS50977"/>
    </source>
</evidence>
<dbReference type="InterPro" id="IPR009057">
    <property type="entry name" value="Homeodomain-like_sf"/>
</dbReference>
<dbReference type="RefSeq" id="WP_188552602.1">
    <property type="nucleotide sequence ID" value="NZ_BMGT01000001.1"/>
</dbReference>
<dbReference type="Pfam" id="PF16925">
    <property type="entry name" value="TetR_C_13"/>
    <property type="match status" value="1"/>
</dbReference>
<evidence type="ECO:0000256" key="1">
    <source>
        <dbReference type="ARBA" id="ARBA00023015"/>
    </source>
</evidence>
<feature type="DNA-binding region" description="H-T-H motif" evidence="4">
    <location>
        <begin position="26"/>
        <end position="45"/>
    </location>
</feature>
<keyword evidence="3" id="KW-0804">Transcription</keyword>
<dbReference type="SUPFAM" id="SSF46689">
    <property type="entry name" value="Homeodomain-like"/>
    <property type="match status" value="1"/>
</dbReference>